<evidence type="ECO:0000256" key="5">
    <source>
        <dbReference type="ARBA" id="ARBA00022763"/>
    </source>
</evidence>
<sequence>MPTFVKTRNVNVNFPFEPYPSQIDYMSKVLECLQDGSNGLLESPTGTGKTLCLLCSSLAWLENKKAQVQNKKFVEINKEALNMPNLDDYRHHLTQNLDKACGNYHCENNPKIIYATRTHSQISQVMSELKKTAYSHFKTTILASRSRYCIHPVVSKETHDAARNSLCSLKVKTRKCIYYNRVENNLGNFDKIYTLDEMVTKSTKLGVCPYFTSREMQRNADIIFVPYNYLLSQDMRKVHDIDVKDCIIIFDEAHNLEGFCEDNLSVEFTSIDVALSIRDIVDITPIFLSEQEFVKDKLETKGDKKTNEPLKISHLIKVKQILEIIEKELEAIQLSGDPPSMTYPGNYIYTFLDKAGIHQGNKRSILHNMEVIIDYITDKFDGGIKTKGNGLNKMYKVFKSILRKSTKDNDNILNYKIYIEEVDPKQKYQNSNFTNKYKSLNFWCFNSAESMQDLMSCGTVSIILTSGTLSPFNSFKYMMGIDFKVTLQNSHVIDNDQMLIRVVPQGPDQTFLNPSYKTRFSQKYQDSLGNTIINFCRHCRDGFLIFFQSYSFLNLIISSWKTSGIYARLEKLKNIYVEPRNKGELSVFMQDFYSSIDQNVKTGSIFIAVCGGKVSEGIDFSDKYGRCVVLIGIPFPPKNDPRISLKIKHLNSKKDVDLTGQEWYTQQAYRSANQAIGRIIRHRHDFGVILLVDQRYTSKFSQDQLPKWIQKNVRVYNSFSSSIGELIRFFKTRNSKCFPKSELKELTQIENDVPSTSTMNTSLKINIKNLKRNKSIDEKYQIPQKVPLKLNNSMNYLGEIRKFLSNDEYECFSTILKLYKQDQNILKVIQELTTLFLTKKERNFLYRDFSQFVRKSQQKTFNDSWDKFVCNI</sequence>
<dbReference type="PANTHER" id="PTHR11472">
    <property type="entry name" value="DNA REPAIR DEAD HELICASE RAD3/XP-D SUBFAMILY MEMBER"/>
    <property type="match status" value="1"/>
</dbReference>
<dbReference type="Pfam" id="PF13307">
    <property type="entry name" value="Helicase_C_2"/>
    <property type="match status" value="1"/>
</dbReference>
<evidence type="ECO:0000256" key="2">
    <source>
        <dbReference type="ARBA" id="ARBA00022485"/>
    </source>
</evidence>
<feature type="domain" description="Helicase ATP-binding" evidence="17">
    <location>
        <begin position="8"/>
        <end position="298"/>
    </location>
</feature>
<evidence type="ECO:0000256" key="7">
    <source>
        <dbReference type="ARBA" id="ARBA00022806"/>
    </source>
</evidence>
<dbReference type="SMART" id="SM00491">
    <property type="entry name" value="HELICc2"/>
    <property type="match status" value="1"/>
</dbReference>
<dbReference type="FunFam" id="3.40.50.300:FF:000431">
    <property type="entry name" value="Regulator of telomere elongation helicase 1"/>
    <property type="match status" value="1"/>
</dbReference>
<evidence type="ECO:0000259" key="17">
    <source>
        <dbReference type="PROSITE" id="PS51193"/>
    </source>
</evidence>
<dbReference type="InterPro" id="IPR014013">
    <property type="entry name" value="Helic_SF1/SF2_ATP-bd_DinG/Rad3"/>
</dbReference>
<dbReference type="GO" id="GO:0010569">
    <property type="term" value="P:regulation of double-strand break repair via homologous recombination"/>
    <property type="evidence" value="ECO:0007669"/>
    <property type="project" value="TreeGrafter"/>
</dbReference>
<name>A0A177BD31_9BILA</name>
<evidence type="ECO:0000256" key="14">
    <source>
        <dbReference type="ARBA" id="ARBA00023242"/>
    </source>
</evidence>
<keyword evidence="13" id="KW-0413">Isomerase</keyword>
<dbReference type="GO" id="GO:0003678">
    <property type="term" value="F:DNA helicase activity"/>
    <property type="evidence" value="ECO:0007669"/>
    <property type="project" value="InterPro"/>
</dbReference>
<dbReference type="InterPro" id="IPR006554">
    <property type="entry name" value="Helicase-like_DEXD_c2"/>
</dbReference>
<keyword evidence="2" id="KW-0004">4Fe-4S</keyword>
<dbReference type="Pfam" id="PF06733">
    <property type="entry name" value="DEAD_2"/>
    <property type="match status" value="1"/>
</dbReference>
<dbReference type="SMART" id="SM00487">
    <property type="entry name" value="DEXDc"/>
    <property type="match status" value="1"/>
</dbReference>
<evidence type="ECO:0000256" key="10">
    <source>
        <dbReference type="ARBA" id="ARBA00023014"/>
    </source>
</evidence>
<dbReference type="GO" id="GO:0045910">
    <property type="term" value="P:negative regulation of DNA recombination"/>
    <property type="evidence" value="ECO:0007669"/>
    <property type="project" value="TreeGrafter"/>
</dbReference>
<keyword evidence="10" id="KW-0411">Iron-sulfur</keyword>
<dbReference type="GO" id="GO:0006355">
    <property type="term" value="P:regulation of DNA-templated transcription"/>
    <property type="evidence" value="ECO:0007669"/>
    <property type="project" value="InterPro"/>
</dbReference>
<keyword evidence="4" id="KW-0547">Nucleotide-binding</keyword>
<dbReference type="InterPro" id="IPR006555">
    <property type="entry name" value="ATP-dep_Helicase_C"/>
</dbReference>
<keyword evidence="8" id="KW-0067">ATP-binding</keyword>
<keyword evidence="5" id="KW-0227">DNA damage</keyword>
<protein>
    <recommendedName>
        <fullName evidence="16">Regulator of telomere elongation helicase 1 homolog</fullName>
    </recommendedName>
</protein>
<dbReference type="Gene3D" id="3.40.50.300">
    <property type="entry name" value="P-loop containing nucleotide triphosphate hydrolases"/>
    <property type="match status" value="2"/>
</dbReference>
<dbReference type="SUPFAM" id="SSF52540">
    <property type="entry name" value="P-loop containing nucleoside triphosphate hydrolases"/>
    <property type="match status" value="1"/>
</dbReference>
<dbReference type="GO" id="GO:0005524">
    <property type="term" value="F:ATP binding"/>
    <property type="evidence" value="ECO:0007669"/>
    <property type="project" value="UniProtKB-KW"/>
</dbReference>
<evidence type="ECO:0000256" key="6">
    <source>
        <dbReference type="ARBA" id="ARBA00022801"/>
    </source>
</evidence>
<comment type="caution">
    <text evidence="18">The sequence shown here is derived from an EMBL/GenBank/DDBJ whole genome shotgun (WGS) entry which is preliminary data.</text>
</comment>
<evidence type="ECO:0000256" key="13">
    <source>
        <dbReference type="ARBA" id="ARBA00023235"/>
    </source>
</evidence>
<evidence type="ECO:0000256" key="8">
    <source>
        <dbReference type="ARBA" id="ARBA00022840"/>
    </source>
</evidence>
<dbReference type="AlphaFoldDB" id="A0A177BD31"/>
<evidence type="ECO:0000256" key="15">
    <source>
        <dbReference type="ARBA" id="ARBA00049360"/>
    </source>
</evidence>
<dbReference type="GO" id="GO:0003677">
    <property type="term" value="F:DNA binding"/>
    <property type="evidence" value="ECO:0007669"/>
    <property type="project" value="UniProtKB-KW"/>
</dbReference>
<organism evidence="18 19">
    <name type="scientific">Intoshia linei</name>
    <dbReference type="NCBI Taxonomy" id="1819745"/>
    <lineage>
        <taxon>Eukaryota</taxon>
        <taxon>Metazoa</taxon>
        <taxon>Spiralia</taxon>
        <taxon>Lophotrochozoa</taxon>
        <taxon>Mesozoa</taxon>
        <taxon>Orthonectida</taxon>
        <taxon>Rhopaluridae</taxon>
        <taxon>Intoshia</taxon>
    </lineage>
</organism>
<keyword evidence="14" id="KW-0539">Nucleus</keyword>
<dbReference type="GO" id="GO:0046872">
    <property type="term" value="F:metal ion binding"/>
    <property type="evidence" value="ECO:0007669"/>
    <property type="project" value="UniProtKB-KW"/>
</dbReference>
<keyword evidence="6" id="KW-0378">Hydrolase</keyword>
<keyword evidence="3" id="KW-0479">Metal-binding</keyword>
<evidence type="ECO:0000256" key="9">
    <source>
        <dbReference type="ARBA" id="ARBA00023004"/>
    </source>
</evidence>
<dbReference type="PROSITE" id="PS51193">
    <property type="entry name" value="HELICASE_ATP_BIND_2"/>
    <property type="match status" value="1"/>
</dbReference>
<evidence type="ECO:0000256" key="11">
    <source>
        <dbReference type="ARBA" id="ARBA00023125"/>
    </source>
</evidence>
<dbReference type="InterPro" id="IPR036600">
    <property type="entry name" value="PAH_sf"/>
</dbReference>
<reference evidence="18 19" key="1">
    <citation type="submission" date="2016-04" db="EMBL/GenBank/DDBJ databases">
        <title>The genome of Intoshia linei affirms orthonectids as highly simplified spiralians.</title>
        <authorList>
            <person name="Mikhailov K.V."/>
            <person name="Slusarev G.S."/>
            <person name="Nikitin M.A."/>
            <person name="Logacheva M.D."/>
            <person name="Penin A."/>
            <person name="Aleoshin V."/>
            <person name="Panchin Y.V."/>
        </authorList>
    </citation>
    <scope>NUCLEOTIDE SEQUENCE [LARGE SCALE GENOMIC DNA]</scope>
    <source>
        <strain evidence="18">Intl2013</strain>
        <tissue evidence="18">Whole animal</tissue>
    </source>
</reference>
<evidence type="ECO:0000256" key="12">
    <source>
        <dbReference type="ARBA" id="ARBA00023204"/>
    </source>
</evidence>
<dbReference type="GO" id="GO:0005634">
    <property type="term" value="C:nucleus"/>
    <property type="evidence" value="ECO:0007669"/>
    <property type="project" value="UniProtKB-SubCell"/>
</dbReference>
<dbReference type="EMBL" id="LWCA01000052">
    <property type="protein sequence ID" value="OAF71424.1"/>
    <property type="molecule type" value="Genomic_DNA"/>
</dbReference>
<evidence type="ECO:0000256" key="3">
    <source>
        <dbReference type="ARBA" id="ARBA00022723"/>
    </source>
</evidence>
<keyword evidence="9" id="KW-0408">Iron</keyword>
<dbReference type="Proteomes" id="UP000078046">
    <property type="component" value="Unassembled WGS sequence"/>
</dbReference>
<dbReference type="InterPro" id="IPR045028">
    <property type="entry name" value="DinG/Rad3-like"/>
</dbReference>
<dbReference type="SUPFAM" id="SSF47762">
    <property type="entry name" value="PAH2 domain"/>
    <property type="match status" value="1"/>
</dbReference>
<comment type="catalytic activity">
    <reaction evidence="15">
        <text>ATP + H2O = ADP + phosphate + H(+)</text>
        <dbReference type="Rhea" id="RHEA:13065"/>
        <dbReference type="ChEBI" id="CHEBI:15377"/>
        <dbReference type="ChEBI" id="CHEBI:15378"/>
        <dbReference type="ChEBI" id="CHEBI:30616"/>
        <dbReference type="ChEBI" id="CHEBI:43474"/>
        <dbReference type="ChEBI" id="CHEBI:456216"/>
    </reaction>
</comment>
<dbReference type="InterPro" id="IPR010614">
    <property type="entry name" value="RAD3-like_helicase_DEAD"/>
</dbReference>
<dbReference type="CDD" id="cd18788">
    <property type="entry name" value="SF2_C_XPD"/>
    <property type="match status" value="1"/>
</dbReference>
<dbReference type="SMART" id="SM00488">
    <property type="entry name" value="DEXDc2"/>
    <property type="match status" value="1"/>
</dbReference>
<keyword evidence="19" id="KW-1185">Reference proteome</keyword>
<keyword evidence="7" id="KW-0347">Helicase</keyword>
<dbReference type="GO" id="GO:1904430">
    <property type="term" value="P:negative regulation of t-circle formation"/>
    <property type="evidence" value="ECO:0007669"/>
    <property type="project" value="TreeGrafter"/>
</dbReference>
<keyword evidence="12" id="KW-0234">DNA repair</keyword>
<gene>
    <name evidence="18" type="ORF">A3Q56_00797</name>
</gene>
<dbReference type="InterPro" id="IPR014001">
    <property type="entry name" value="Helicase_ATP-bd"/>
</dbReference>
<dbReference type="Pfam" id="PF23109">
    <property type="entry name" value="ARCH_RTEL1"/>
    <property type="match status" value="1"/>
</dbReference>
<dbReference type="Pfam" id="PF23116">
    <property type="entry name" value="HHD_RTEL1"/>
    <property type="match status" value="1"/>
</dbReference>
<dbReference type="PANTHER" id="PTHR11472:SF34">
    <property type="entry name" value="REGULATOR OF TELOMERE ELONGATION HELICASE 1"/>
    <property type="match status" value="1"/>
</dbReference>
<evidence type="ECO:0000256" key="16">
    <source>
        <dbReference type="ARBA" id="ARBA00073810"/>
    </source>
</evidence>
<dbReference type="GO" id="GO:0006281">
    <property type="term" value="P:DNA repair"/>
    <property type="evidence" value="ECO:0007669"/>
    <property type="project" value="UniProtKB-KW"/>
</dbReference>
<dbReference type="NCBIfam" id="TIGR00604">
    <property type="entry name" value="rad3"/>
    <property type="match status" value="1"/>
</dbReference>
<accession>A0A177BD31</accession>
<evidence type="ECO:0000256" key="1">
    <source>
        <dbReference type="ARBA" id="ARBA00004123"/>
    </source>
</evidence>
<comment type="subcellular location">
    <subcellularLocation>
        <location evidence="1">Nucleus</location>
    </subcellularLocation>
</comment>
<dbReference type="GO" id="GO:0051539">
    <property type="term" value="F:4 iron, 4 sulfur cluster binding"/>
    <property type="evidence" value="ECO:0007669"/>
    <property type="project" value="UniProtKB-KW"/>
</dbReference>
<dbReference type="InterPro" id="IPR027417">
    <property type="entry name" value="P-loop_NTPase"/>
</dbReference>
<evidence type="ECO:0000313" key="18">
    <source>
        <dbReference type="EMBL" id="OAF71424.1"/>
    </source>
</evidence>
<evidence type="ECO:0000313" key="19">
    <source>
        <dbReference type="Proteomes" id="UP000078046"/>
    </source>
</evidence>
<evidence type="ECO:0000256" key="4">
    <source>
        <dbReference type="ARBA" id="ARBA00022741"/>
    </source>
</evidence>
<dbReference type="GO" id="GO:0016818">
    <property type="term" value="F:hydrolase activity, acting on acid anhydrides, in phosphorus-containing anhydrides"/>
    <property type="evidence" value="ECO:0007669"/>
    <property type="project" value="InterPro"/>
</dbReference>
<dbReference type="InterPro" id="IPR057498">
    <property type="entry name" value="Rtel1_ARCH"/>
</dbReference>
<dbReference type="InterPro" id="IPR013020">
    <property type="entry name" value="Rad3/Chl1-like"/>
</dbReference>
<dbReference type="GO" id="GO:0070182">
    <property type="term" value="F:DNA polymerase binding"/>
    <property type="evidence" value="ECO:0007669"/>
    <property type="project" value="TreeGrafter"/>
</dbReference>
<dbReference type="Gene3D" id="1.20.1160.20">
    <property type="match status" value="1"/>
</dbReference>
<dbReference type="GO" id="GO:0090657">
    <property type="term" value="P:telomeric loop disassembly"/>
    <property type="evidence" value="ECO:0007669"/>
    <property type="project" value="TreeGrafter"/>
</dbReference>
<dbReference type="OrthoDB" id="19182at2759"/>
<proteinExistence type="predicted"/>
<keyword evidence="11" id="KW-0238">DNA-binding</keyword>